<reference evidence="2" key="1">
    <citation type="submission" date="2022-11" db="UniProtKB">
        <authorList>
            <consortium name="WormBaseParasite"/>
        </authorList>
    </citation>
    <scope>IDENTIFICATION</scope>
</reference>
<dbReference type="WBParaSite" id="ES5_v2.g1078.t1">
    <property type="protein sequence ID" value="ES5_v2.g1078.t1"/>
    <property type="gene ID" value="ES5_v2.g1078"/>
</dbReference>
<proteinExistence type="predicted"/>
<evidence type="ECO:0000313" key="1">
    <source>
        <dbReference type="Proteomes" id="UP000887579"/>
    </source>
</evidence>
<sequence>MLPTTLPTYKTFFKNNQTLFSNELNQVNESSDNYVTFGSVLNDIQHQSAGKDEAENGVKKVGTTIFNDEESMSIALAKAQILIDEEEEEEDASTTFEASTTIDEETRLILAQKQSLLYQKYYLGPISDAKAKAACFTRSAWLLYHRVEKSLSDAAASLSDFFQLPSSLLLYIVYRRNDNGQHELYPIRSKTFPSSRATIFWADYGDPEAPKFDSIYGLIHFYDNFGHINVNAFDSHRYFITEVFPLWKRPARVPTISEYSALSSDISWIPADSVFDAPTISDSATTVHSFSSRSSEDEINVDF</sequence>
<organism evidence="1 2">
    <name type="scientific">Panagrolaimus sp. ES5</name>
    <dbReference type="NCBI Taxonomy" id="591445"/>
    <lineage>
        <taxon>Eukaryota</taxon>
        <taxon>Metazoa</taxon>
        <taxon>Ecdysozoa</taxon>
        <taxon>Nematoda</taxon>
        <taxon>Chromadorea</taxon>
        <taxon>Rhabditida</taxon>
        <taxon>Tylenchina</taxon>
        <taxon>Panagrolaimomorpha</taxon>
        <taxon>Panagrolaimoidea</taxon>
        <taxon>Panagrolaimidae</taxon>
        <taxon>Panagrolaimus</taxon>
    </lineage>
</organism>
<dbReference type="Proteomes" id="UP000887579">
    <property type="component" value="Unplaced"/>
</dbReference>
<name>A0AC34F1C7_9BILA</name>
<evidence type="ECO:0000313" key="2">
    <source>
        <dbReference type="WBParaSite" id="ES5_v2.g1078.t1"/>
    </source>
</evidence>
<accession>A0AC34F1C7</accession>
<protein>
    <submittedName>
        <fullName evidence="2">Uncharacterized protein</fullName>
    </submittedName>
</protein>